<dbReference type="PANTHER" id="PTHR23523:SF2">
    <property type="entry name" value="2-NITROIMIDAZOLE TRANSPORTER"/>
    <property type="match status" value="1"/>
</dbReference>
<feature type="transmembrane region" description="Helical" evidence="6">
    <location>
        <begin position="49"/>
        <end position="72"/>
    </location>
</feature>
<feature type="transmembrane region" description="Helical" evidence="6">
    <location>
        <begin position="12"/>
        <end position="29"/>
    </location>
</feature>
<feature type="transmembrane region" description="Helical" evidence="6">
    <location>
        <begin position="371"/>
        <end position="392"/>
    </location>
</feature>
<sequence length="398" mass="42265">MSHSLNKSENKPVRQMLLITGIILVAFNLRPAITSIGPLLGTIRDDIGLANWSAGLITSLPLLAFAVMSPMAPKFANRLGNERTLLIGLTVLLIGISVRSIAITPTLFIGTTLVGLGIAICNVLLPGVIKDKFPDKIGMLTSIYSTSMGMLAATASGLSIPLANGLGLGWQKSLFSWAGLVAVGILVWIVLIRTIDSPRHTPIVNNSVAKLWSSMLAWQVTLFMGLQSFMFYVTISWLPEILNDFGLAIATSGWLLSYMQFVSLPATFLSPILAGKFSNQQGIVVVIGSLSIVGFGGLFFADTLVAMILFITLIGIAQGASISLSLAFLGMRASNAKQAAELSGMAQSIGYLLAAIGPMFIGLLYDLTNNWTLPLTTLLIVAGMMIFFGLGAGRNKVV</sequence>
<evidence type="ECO:0000313" key="8">
    <source>
        <dbReference type="EMBL" id="MDC3425721.1"/>
    </source>
</evidence>
<dbReference type="PANTHER" id="PTHR23523">
    <property type="match status" value="1"/>
</dbReference>
<proteinExistence type="predicted"/>
<dbReference type="SUPFAM" id="SSF103473">
    <property type="entry name" value="MFS general substrate transporter"/>
    <property type="match status" value="1"/>
</dbReference>
<keyword evidence="5 6" id="KW-0472">Membrane</keyword>
<feature type="transmembrane region" description="Helical" evidence="6">
    <location>
        <begin position="255"/>
        <end position="275"/>
    </location>
</feature>
<dbReference type="RefSeq" id="WP_272437536.1">
    <property type="nucleotide sequence ID" value="NZ_JAMQKB010000019.1"/>
</dbReference>
<feature type="transmembrane region" description="Helical" evidence="6">
    <location>
        <begin position="216"/>
        <end position="235"/>
    </location>
</feature>
<dbReference type="PROSITE" id="PS50850">
    <property type="entry name" value="MFS"/>
    <property type="match status" value="1"/>
</dbReference>
<accession>A0A9X3WWZ1</accession>
<evidence type="ECO:0000256" key="5">
    <source>
        <dbReference type="ARBA" id="ARBA00023136"/>
    </source>
</evidence>
<evidence type="ECO:0000313" key="9">
    <source>
        <dbReference type="Proteomes" id="UP001145050"/>
    </source>
</evidence>
<reference evidence="8" key="1">
    <citation type="submission" date="2022-06" db="EMBL/GenBank/DDBJ databases">
        <title>Aquibacillus sp. a new bacterium isolated from soil saline samples.</title>
        <authorList>
            <person name="Galisteo C."/>
            <person name="De La Haba R."/>
            <person name="Sanchez-Porro C."/>
            <person name="Ventosa A."/>
        </authorList>
    </citation>
    <scope>NUCLEOTIDE SEQUENCE</scope>
    <source>
        <strain evidence="8">3ASR75-11</strain>
    </source>
</reference>
<feature type="transmembrane region" description="Helical" evidence="6">
    <location>
        <begin position="174"/>
        <end position="195"/>
    </location>
</feature>
<dbReference type="InterPro" id="IPR052524">
    <property type="entry name" value="MFS_Cyanate_Porter"/>
</dbReference>
<evidence type="ECO:0000256" key="1">
    <source>
        <dbReference type="ARBA" id="ARBA00004651"/>
    </source>
</evidence>
<dbReference type="InterPro" id="IPR036259">
    <property type="entry name" value="MFS_trans_sf"/>
</dbReference>
<organism evidence="8 9">
    <name type="scientific">Terrihalobacillus insolitus</name>
    <dbReference type="NCBI Taxonomy" id="2950438"/>
    <lineage>
        <taxon>Bacteria</taxon>
        <taxon>Bacillati</taxon>
        <taxon>Bacillota</taxon>
        <taxon>Bacilli</taxon>
        <taxon>Bacillales</taxon>
        <taxon>Bacillaceae</taxon>
        <taxon>Terrihalobacillus</taxon>
    </lineage>
</organism>
<feature type="transmembrane region" description="Helical" evidence="6">
    <location>
        <begin position="108"/>
        <end position="129"/>
    </location>
</feature>
<dbReference type="EMBL" id="JAMQKB010000019">
    <property type="protein sequence ID" value="MDC3425721.1"/>
    <property type="molecule type" value="Genomic_DNA"/>
</dbReference>
<dbReference type="CDD" id="cd17339">
    <property type="entry name" value="MFS_NIMT_CynX_like"/>
    <property type="match status" value="1"/>
</dbReference>
<feature type="transmembrane region" description="Helical" evidence="6">
    <location>
        <begin position="349"/>
        <end position="365"/>
    </location>
</feature>
<gene>
    <name evidence="8" type="ORF">NC797_14530</name>
</gene>
<feature type="transmembrane region" description="Helical" evidence="6">
    <location>
        <begin position="84"/>
        <end position="102"/>
    </location>
</feature>
<comment type="subcellular location">
    <subcellularLocation>
        <location evidence="1">Cell membrane</location>
        <topology evidence="1">Multi-pass membrane protein</topology>
    </subcellularLocation>
</comment>
<dbReference type="InterPro" id="IPR020846">
    <property type="entry name" value="MFS_dom"/>
</dbReference>
<evidence type="ECO:0000259" key="7">
    <source>
        <dbReference type="PROSITE" id="PS50850"/>
    </source>
</evidence>
<evidence type="ECO:0000256" key="6">
    <source>
        <dbReference type="SAM" id="Phobius"/>
    </source>
</evidence>
<keyword evidence="2" id="KW-0813">Transport</keyword>
<keyword evidence="9" id="KW-1185">Reference proteome</keyword>
<name>A0A9X3WWZ1_9BACI</name>
<keyword evidence="3 6" id="KW-0812">Transmembrane</keyword>
<evidence type="ECO:0000256" key="2">
    <source>
        <dbReference type="ARBA" id="ARBA00022448"/>
    </source>
</evidence>
<dbReference type="GO" id="GO:0005886">
    <property type="term" value="C:plasma membrane"/>
    <property type="evidence" value="ECO:0007669"/>
    <property type="project" value="UniProtKB-SubCell"/>
</dbReference>
<dbReference type="InterPro" id="IPR011701">
    <property type="entry name" value="MFS"/>
</dbReference>
<dbReference type="AlphaFoldDB" id="A0A9X3WWZ1"/>
<keyword evidence="4 6" id="KW-1133">Transmembrane helix</keyword>
<feature type="transmembrane region" description="Helical" evidence="6">
    <location>
        <begin position="307"/>
        <end position="329"/>
    </location>
</feature>
<dbReference type="GO" id="GO:0022857">
    <property type="term" value="F:transmembrane transporter activity"/>
    <property type="evidence" value="ECO:0007669"/>
    <property type="project" value="InterPro"/>
</dbReference>
<evidence type="ECO:0000256" key="4">
    <source>
        <dbReference type="ARBA" id="ARBA00022989"/>
    </source>
</evidence>
<dbReference type="Pfam" id="PF07690">
    <property type="entry name" value="MFS_1"/>
    <property type="match status" value="1"/>
</dbReference>
<feature type="transmembrane region" description="Helical" evidence="6">
    <location>
        <begin position="282"/>
        <end position="301"/>
    </location>
</feature>
<evidence type="ECO:0000256" key="3">
    <source>
        <dbReference type="ARBA" id="ARBA00022692"/>
    </source>
</evidence>
<comment type="caution">
    <text evidence="8">The sequence shown here is derived from an EMBL/GenBank/DDBJ whole genome shotgun (WGS) entry which is preliminary data.</text>
</comment>
<protein>
    <submittedName>
        <fullName evidence="8">MFS transporter</fullName>
    </submittedName>
</protein>
<dbReference type="Gene3D" id="1.20.1250.20">
    <property type="entry name" value="MFS general substrate transporter like domains"/>
    <property type="match status" value="1"/>
</dbReference>
<dbReference type="Proteomes" id="UP001145050">
    <property type="component" value="Unassembled WGS sequence"/>
</dbReference>
<feature type="transmembrane region" description="Helical" evidence="6">
    <location>
        <begin position="141"/>
        <end position="162"/>
    </location>
</feature>
<feature type="domain" description="Major facilitator superfamily (MFS) profile" evidence="7">
    <location>
        <begin position="16"/>
        <end position="395"/>
    </location>
</feature>